<dbReference type="WBParaSite" id="L893_g27969.t1">
    <property type="protein sequence ID" value="L893_g27969.t1"/>
    <property type="gene ID" value="L893_g27969"/>
</dbReference>
<dbReference type="SMART" id="SM00209">
    <property type="entry name" value="TSP1"/>
    <property type="match status" value="2"/>
</dbReference>
<evidence type="ECO:0000313" key="3">
    <source>
        <dbReference type="WBParaSite" id="L893_g27969.t1"/>
    </source>
</evidence>
<dbReference type="InterPro" id="IPR036383">
    <property type="entry name" value="TSP1_rpt_sf"/>
</dbReference>
<dbReference type="Pfam" id="PF00090">
    <property type="entry name" value="TSP_1"/>
    <property type="match status" value="2"/>
</dbReference>
<protein>
    <submittedName>
        <fullName evidence="3">ShKT domain-containing protein</fullName>
    </submittedName>
</protein>
<accession>A0A1I7ZN51</accession>
<dbReference type="SUPFAM" id="SSF82895">
    <property type="entry name" value="TSP-1 type 1 repeat"/>
    <property type="match status" value="1"/>
</dbReference>
<organism evidence="2 3">
    <name type="scientific">Steinernema glaseri</name>
    <dbReference type="NCBI Taxonomy" id="37863"/>
    <lineage>
        <taxon>Eukaryota</taxon>
        <taxon>Metazoa</taxon>
        <taxon>Ecdysozoa</taxon>
        <taxon>Nematoda</taxon>
        <taxon>Chromadorea</taxon>
        <taxon>Rhabditida</taxon>
        <taxon>Tylenchina</taxon>
        <taxon>Panagrolaimomorpha</taxon>
        <taxon>Strongyloidoidea</taxon>
        <taxon>Steinernematidae</taxon>
        <taxon>Steinernema</taxon>
    </lineage>
</organism>
<dbReference type="AlphaFoldDB" id="A0A1I7ZN51"/>
<proteinExistence type="predicted"/>
<keyword evidence="2" id="KW-1185">Reference proteome</keyword>
<dbReference type="Proteomes" id="UP000095287">
    <property type="component" value="Unplaced"/>
</dbReference>
<keyword evidence="1" id="KW-0732">Signal</keyword>
<dbReference type="InterPro" id="IPR000884">
    <property type="entry name" value="TSP1_rpt"/>
</dbReference>
<dbReference type="PROSITE" id="PS50092">
    <property type="entry name" value="TSP1"/>
    <property type="match status" value="2"/>
</dbReference>
<reference evidence="3" key="1">
    <citation type="submission" date="2016-11" db="UniProtKB">
        <authorList>
            <consortium name="WormBaseParasite"/>
        </authorList>
    </citation>
    <scope>IDENTIFICATION</scope>
</reference>
<feature type="chain" id="PRO_5009313707" evidence="1">
    <location>
        <begin position="18"/>
        <end position="461"/>
    </location>
</feature>
<name>A0A1I7ZN51_9BILA</name>
<feature type="signal peptide" evidence="1">
    <location>
        <begin position="1"/>
        <end position="17"/>
    </location>
</feature>
<dbReference type="Gene3D" id="2.20.100.10">
    <property type="entry name" value="Thrombospondin type-1 (TSP1) repeat"/>
    <property type="match status" value="1"/>
</dbReference>
<evidence type="ECO:0000313" key="2">
    <source>
        <dbReference type="Proteomes" id="UP000095287"/>
    </source>
</evidence>
<sequence>MLRVTILLVFFIVNTGAQEIPCDPEGSWSDWDPWGECSSPTISPEYTVQVRARVCQKTPVGCVVTTTVNCTGSYIETRPCHSQDSIARKKRQASPAVPSMVTSYLPSPTAPPYRPKYTLPPGLATMNFPRYTMPHLGQLVSSAQLFFGTKAPNWGSLPPLMGPMPVRPQYGFASYTPAMGWFTGKPLGPMLGPLSPFGFTPPPGFTMPPFLANISVMLPLKQPIQQADLVVVAQRAASSPPPAMPIPPPVGALPTGPPLPIPAGVSPRPVPFAPVMGPTAMSPLPSALGPVPLPPLPVPVSPPPAIPASGSVGLPPAPLPPPPVANPLPGGLPAGPSIPIPIAVSPSAALPPAALPMVGPSAITPSPPMPPPALPMGATPPGLPVATPVAAPLPALPTPSRPPVMSMVATPGPSGATACGNVSWGEWIPWTDCSDTCGNCGRRERFRRCPVSPQDPCRCKG</sequence>
<evidence type="ECO:0000256" key="1">
    <source>
        <dbReference type="SAM" id="SignalP"/>
    </source>
</evidence>